<feature type="non-terminal residue" evidence="1">
    <location>
        <position position="1"/>
    </location>
</feature>
<dbReference type="GO" id="GO:0005783">
    <property type="term" value="C:endoplasmic reticulum"/>
    <property type="evidence" value="ECO:0007669"/>
    <property type="project" value="TreeGrafter"/>
</dbReference>
<dbReference type="Proteomes" id="UP000528690">
    <property type="component" value="Unassembled WGS sequence"/>
</dbReference>
<evidence type="ECO:0000313" key="2">
    <source>
        <dbReference type="Proteomes" id="UP000528690"/>
    </source>
</evidence>
<dbReference type="AlphaFoldDB" id="A0A7L3GK12"/>
<dbReference type="PANTHER" id="PTHR12861">
    <property type="entry name" value="TRANSLOCON-ASSOCIATED PROTEIN, BETA SUBUNIT PRECURSOR TRAP-BETA SIGNAL SEQUENCE RECEPTOR BETA SUBUNIT"/>
    <property type="match status" value="1"/>
</dbReference>
<dbReference type="OrthoDB" id="5860827at2759"/>
<reference evidence="1 2" key="1">
    <citation type="submission" date="2019-09" db="EMBL/GenBank/DDBJ databases">
        <title>Bird 10,000 Genomes (B10K) Project - Family phase.</title>
        <authorList>
            <person name="Zhang G."/>
        </authorList>
    </citation>
    <scope>NUCLEOTIDE SEQUENCE [LARGE SCALE GENOMIC DNA]</scope>
    <source>
        <strain evidence="1">B10K-DU-029-28</strain>
    </source>
</reference>
<comment type="caution">
    <text evidence="1">The sequence shown here is derived from an EMBL/GenBank/DDBJ whole genome shotgun (WGS) entry which is preliminary data.</text>
</comment>
<protein>
    <submittedName>
        <fullName evidence="1">SSRB protein</fullName>
    </submittedName>
</protein>
<dbReference type="Pfam" id="PF05753">
    <property type="entry name" value="TRAP_beta"/>
    <property type="match status" value="1"/>
</dbReference>
<dbReference type="PANTHER" id="PTHR12861:SF3">
    <property type="entry name" value="TRANSLOCON-ASSOCIATED PROTEIN SUBUNIT BETA"/>
    <property type="match status" value="1"/>
</dbReference>
<feature type="non-terminal residue" evidence="1">
    <location>
        <position position="97"/>
    </location>
</feature>
<evidence type="ECO:0000313" key="1">
    <source>
        <dbReference type="EMBL" id="NXT92677.1"/>
    </source>
</evidence>
<gene>
    <name evidence="1" type="primary">Ssr2_1</name>
    <name evidence="1" type="ORF">ANHRUF_R06625</name>
</gene>
<organism evidence="1 2">
    <name type="scientific">Anhinga rufa</name>
    <name type="common">African darter</name>
    <dbReference type="NCBI Taxonomy" id="317792"/>
    <lineage>
        <taxon>Eukaryota</taxon>
        <taxon>Metazoa</taxon>
        <taxon>Chordata</taxon>
        <taxon>Craniata</taxon>
        <taxon>Vertebrata</taxon>
        <taxon>Euteleostomi</taxon>
        <taxon>Archelosauria</taxon>
        <taxon>Archosauria</taxon>
        <taxon>Dinosauria</taxon>
        <taxon>Saurischia</taxon>
        <taxon>Theropoda</taxon>
        <taxon>Coelurosauria</taxon>
        <taxon>Aves</taxon>
        <taxon>Neognathae</taxon>
        <taxon>Neoaves</taxon>
        <taxon>Aequornithes</taxon>
        <taxon>Suliformes</taxon>
        <taxon>Anhingidae</taxon>
        <taxon>Anhinga</taxon>
    </lineage>
</organism>
<sequence length="97" mass="10470">ASGVSHTTVLRPLEAGCFNFTSATIAYLAQEGGQVMVGFVSAPGQGGILAQREFDGRFSPRFLDWAAFGAMTLPSLGTPLLWDLSERKHDTPKTKRK</sequence>
<name>A0A7L3GK12_9AVES</name>
<accession>A0A7L3GK12</accession>
<keyword evidence="2" id="KW-1185">Reference proteome</keyword>
<dbReference type="EMBL" id="VZTV01076758">
    <property type="protein sequence ID" value="NXT92677.1"/>
    <property type="molecule type" value="Genomic_DNA"/>
</dbReference>
<proteinExistence type="predicted"/>